<dbReference type="RefSeq" id="XP_001022214.1">
    <property type="nucleotide sequence ID" value="XM_001022214.1"/>
</dbReference>
<sequence>MSIKQIGSPIISKQEEESSNKNSNIECIVEEDSALLQVKQEYDDQDENQNNNSSNSSTINANNQGNNVGGGRSRSSGQNLDGGSFNTKRSVPVVKMYYGKKYVVGMCSQQEQEIESEEEEKPIHYYPPKLILLNFPRPHNYDAQTQLLLIENSQFQAKFQEMNQNQDITTYLEQLVVGNSLNYTEKLEVRRFWFSRFFEYAQRYPPCCRRVKKFWEWVFMLNPESNFRWRFKSFSLQWIELMTSYVEFRELFSNWLESFEQDILSELQDEKKKLFKAQLYSRYFKELLQMKNKSSFAPDDLESREDMQNQIMDEGVVIKPEGYKESCICMRAERDMRIGIIPKLNKVQFKYNMKIFHKNVEINSLFTMKEAELPVNPPPEENYDDEDEDDDNIDDDDDEEDIDDDDDENDLSSIGKEDDSNLSSQSEGSGDSNMMMSQDSLANNSQIQKFKNSIKPQMESFANSNNYDKQNQIQSKEEENQLKNEEKQDTQEKINHDKVVDKADQNTENQSAQNIQNINNSSNVNAQVADNSSQNGEELDVIATDEHMDNNQRNNILD</sequence>
<dbReference type="AlphaFoldDB" id="I7M9J7"/>
<feature type="region of interest" description="Disordered" evidence="1">
    <location>
        <begin position="462"/>
        <end position="558"/>
    </location>
</feature>
<dbReference type="PANTHER" id="PTHR23353:SF23">
    <property type="entry name" value="PROTEIN HAIRLESS"/>
    <property type="match status" value="1"/>
</dbReference>
<dbReference type="EMBL" id="GG662548">
    <property type="protein sequence ID" value="EAS01969.1"/>
    <property type="molecule type" value="Genomic_DNA"/>
</dbReference>
<feature type="compositionally biased region" description="Low complexity" evidence="1">
    <location>
        <begin position="48"/>
        <end position="66"/>
    </location>
</feature>
<evidence type="ECO:0000313" key="3">
    <source>
        <dbReference type="Proteomes" id="UP000009168"/>
    </source>
</evidence>
<dbReference type="GeneID" id="7838181"/>
<feature type="compositionally biased region" description="Acidic residues" evidence="1">
    <location>
        <begin position="381"/>
        <end position="410"/>
    </location>
</feature>
<feature type="compositionally biased region" description="Low complexity" evidence="1">
    <location>
        <begin position="509"/>
        <end position="533"/>
    </location>
</feature>
<dbReference type="KEGG" id="tet:TTHERM_00499560"/>
<feature type="compositionally biased region" description="Basic and acidic residues" evidence="1">
    <location>
        <begin position="475"/>
        <end position="505"/>
    </location>
</feature>
<evidence type="ECO:0000256" key="1">
    <source>
        <dbReference type="SAM" id="MobiDB-lite"/>
    </source>
</evidence>
<evidence type="ECO:0000313" key="2">
    <source>
        <dbReference type="EMBL" id="EAS01969.1"/>
    </source>
</evidence>
<dbReference type="InterPro" id="IPR053019">
    <property type="entry name" value="GATA_zinc_finger"/>
</dbReference>
<organism evidence="2 3">
    <name type="scientific">Tetrahymena thermophila (strain SB210)</name>
    <dbReference type="NCBI Taxonomy" id="312017"/>
    <lineage>
        <taxon>Eukaryota</taxon>
        <taxon>Sar</taxon>
        <taxon>Alveolata</taxon>
        <taxon>Ciliophora</taxon>
        <taxon>Intramacronucleata</taxon>
        <taxon>Oligohymenophorea</taxon>
        <taxon>Hymenostomatida</taxon>
        <taxon>Tetrahymenina</taxon>
        <taxon>Tetrahymenidae</taxon>
        <taxon>Tetrahymena</taxon>
    </lineage>
</organism>
<accession>I7M9J7</accession>
<protein>
    <submittedName>
        <fullName evidence="2">Uncharacterized protein</fullName>
    </submittedName>
</protein>
<name>I7M9J7_TETTS</name>
<proteinExistence type="predicted"/>
<feature type="compositionally biased region" description="Polar residues" evidence="1">
    <location>
        <begin position="421"/>
        <end position="437"/>
    </location>
</feature>
<feature type="compositionally biased region" description="Polar residues" evidence="1">
    <location>
        <begin position="462"/>
        <end position="474"/>
    </location>
</feature>
<dbReference type="HOGENOM" id="CLU_488785_0_0_1"/>
<dbReference type="Proteomes" id="UP000009168">
    <property type="component" value="Unassembled WGS sequence"/>
</dbReference>
<gene>
    <name evidence="2" type="ORF">TTHERM_00499560</name>
</gene>
<keyword evidence="3" id="KW-1185">Reference proteome</keyword>
<feature type="region of interest" description="Disordered" evidence="1">
    <location>
        <begin position="373"/>
        <end position="437"/>
    </location>
</feature>
<feature type="region of interest" description="Disordered" evidence="1">
    <location>
        <begin position="1"/>
        <end position="85"/>
    </location>
</feature>
<dbReference type="InParanoid" id="I7M9J7"/>
<reference evidence="3" key="1">
    <citation type="journal article" date="2006" name="PLoS Biol.">
        <title>Macronuclear genome sequence of the ciliate Tetrahymena thermophila, a model eukaryote.</title>
        <authorList>
            <person name="Eisen J.A."/>
            <person name="Coyne R.S."/>
            <person name="Wu M."/>
            <person name="Wu D."/>
            <person name="Thiagarajan M."/>
            <person name="Wortman J.R."/>
            <person name="Badger J.H."/>
            <person name="Ren Q."/>
            <person name="Amedeo P."/>
            <person name="Jones K.M."/>
            <person name="Tallon L.J."/>
            <person name="Delcher A.L."/>
            <person name="Salzberg S.L."/>
            <person name="Silva J.C."/>
            <person name="Haas B.J."/>
            <person name="Majoros W.H."/>
            <person name="Farzad M."/>
            <person name="Carlton J.M."/>
            <person name="Smith R.K. Jr."/>
            <person name="Garg J."/>
            <person name="Pearlman R.E."/>
            <person name="Karrer K.M."/>
            <person name="Sun L."/>
            <person name="Manning G."/>
            <person name="Elde N.C."/>
            <person name="Turkewitz A.P."/>
            <person name="Asai D.J."/>
            <person name="Wilkes D.E."/>
            <person name="Wang Y."/>
            <person name="Cai H."/>
            <person name="Collins K."/>
            <person name="Stewart B.A."/>
            <person name="Lee S.R."/>
            <person name="Wilamowska K."/>
            <person name="Weinberg Z."/>
            <person name="Ruzzo W.L."/>
            <person name="Wloga D."/>
            <person name="Gaertig J."/>
            <person name="Frankel J."/>
            <person name="Tsao C.-C."/>
            <person name="Gorovsky M.A."/>
            <person name="Keeling P.J."/>
            <person name="Waller R.F."/>
            <person name="Patron N.J."/>
            <person name="Cherry J.M."/>
            <person name="Stover N.A."/>
            <person name="Krieger C.J."/>
            <person name="del Toro C."/>
            <person name="Ryder H.F."/>
            <person name="Williamson S.C."/>
            <person name="Barbeau R.A."/>
            <person name="Hamilton E.P."/>
            <person name="Orias E."/>
        </authorList>
    </citation>
    <scope>NUCLEOTIDE SEQUENCE [LARGE SCALE GENOMIC DNA]</scope>
    <source>
        <strain evidence="3">SB210</strain>
    </source>
</reference>
<dbReference type="PANTHER" id="PTHR23353">
    <property type="entry name" value="RAB-GAP/TBC-RELATED"/>
    <property type="match status" value="1"/>
</dbReference>